<evidence type="ECO:0000313" key="2">
    <source>
        <dbReference type="EMBL" id="KAG2115752.1"/>
    </source>
</evidence>
<dbReference type="EMBL" id="JABBWM010000007">
    <property type="protein sequence ID" value="KAG2115752.1"/>
    <property type="molecule type" value="Genomic_DNA"/>
</dbReference>
<accession>A0A9P7JY77</accession>
<dbReference type="Proteomes" id="UP000823399">
    <property type="component" value="Unassembled WGS sequence"/>
</dbReference>
<organism evidence="2 3">
    <name type="scientific">Suillus discolor</name>
    <dbReference type="NCBI Taxonomy" id="1912936"/>
    <lineage>
        <taxon>Eukaryota</taxon>
        <taxon>Fungi</taxon>
        <taxon>Dikarya</taxon>
        <taxon>Basidiomycota</taxon>
        <taxon>Agaricomycotina</taxon>
        <taxon>Agaricomycetes</taxon>
        <taxon>Agaricomycetidae</taxon>
        <taxon>Boletales</taxon>
        <taxon>Suillineae</taxon>
        <taxon>Suillaceae</taxon>
        <taxon>Suillus</taxon>
    </lineage>
</organism>
<evidence type="ECO:0000256" key="1">
    <source>
        <dbReference type="SAM" id="MobiDB-lite"/>
    </source>
</evidence>
<feature type="region of interest" description="Disordered" evidence="1">
    <location>
        <begin position="56"/>
        <end position="77"/>
    </location>
</feature>
<name>A0A9P7JY77_9AGAM</name>
<sequence length="124" mass="13690">MLHIQTQTLNQRSSPYGNHLFLDPDQSLPHIQTSLDIWIRPASIFRAFSLFPPELSRTPPKVSRTHPDPDSPSGLSRAPLEVLWTSLDFLRMSSAIKGTYLGKGCSAQAEAKPFGTSPTLCARS</sequence>
<dbReference type="GeneID" id="64703287"/>
<comment type="caution">
    <text evidence="2">The sequence shown here is derived from an EMBL/GenBank/DDBJ whole genome shotgun (WGS) entry which is preliminary data.</text>
</comment>
<keyword evidence="3" id="KW-1185">Reference proteome</keyword>
<reference evidence="2" key="1">
    <citation type="journal article" date="2020" name="New Phytol.">
        <title>Comparative genomics reveals dynamic genome evolution in host specialist ectomycorrhizal fungi.</title>
        <authorList>
            <person name="Lofgren L.A."/>
            <person name="Nguyen N.H."/>
            <person name="Vilgalys R."/>
            <person name="Ruytinx J."/>
            <person name="Liao H.L."/>
            <person name="Branco S."/>
            <person name="Kuo A."/>
            <person name="LaButti K."/>
            <person name="Lipzen A."/>
            <person name="Andreopoulos W."/>
            <person name="Pangilinan J."/>
            <person name="Riley R."/>
            <person name="Hundley H."/>
            <person name="Na H."/>
            <person name="Barry K."/>
            <person name="Grigoriev I.V."/>
            <person name="Stajich J.E."/>
            <person name="Kennedy P.G."/>
        </authorList>
    </citation>
    <scope>NUCLEOTIDE SEQUENCE</scope>
    <source>
        <strain evidence="2">FC423</strain>
    </source>
</reference>
<protein>
    <submittedName>
        <fullName evidence="2">Uncharacterized protein</fullName>
    </submittedName>
</protein>
<gene>
    <name evidence="2" type="ORF">F5147DRAFT_769181</name>
</gene>
<dbReference type="AlphaFoldDB" id="A0A9P7JY77"/>
<dbReference type="RefSeq" id="XP_041297131.1">
    <property type="nucleotide sequence ID" value="XM_041441028.1"/>
</dbReference>
<proteinExistence type="predicted"/>
<evidence type="ECO:0000313" key="3">
    <source>
        <dbReference type="Proteomes" id="UP000823399"/>
    </source>
</evidence>